<dbReference type="VEuPathDB" id="HostDB:ENSMMUG00000054851"/>
<dbReference type="PRINTS" id="PR02045">
    <property type="entry name" value="F138DOMAIN"/>
</dbReference>
<keyword evidence="2" id="KW-1185">Reference proteome</keyword>
<dbReference type="PANTHER" id="PTHR12138">
    <property type="entry name" value="PRIMATE-EXPANDED PROTEIN FAMILY"/>
    <property type="match status" value="1"/>
</dbReference>
<protein>
    <submittedName>
        <fullName evidence="1">Uncharacterized protein</fullName>
    </submittedName>
</protein>
<dbReference type="GeneTree" id="ENSGT00940000170471"/>
<reference evidence="1" key="2">
    <citation type="submission" date="2019-01" db="EMBL/GenBank/DDBJ databases">
        <authorList>
            <person name="Graves T."/>
            <person name="Eichler E.E."/>
            <person name="Wilson R.K."/>
        </authorList>
    </citation>
    <scope>NUCLEOTIDE SEQUENCE [LARGE SCALE GENOMIC DNA]</scope>
    <source>
        <strain evidence="1">17573</strain>
    </source>
</reference>
<dbReference type="InParanoid" id="A0A5F7ZYK6"/>
<name>A0A5F7ZYK6_MACMU</name>
<reference evidence="2" key="1">
    <citation type="journal article" date="2007" name="Science">
        <title>Evolutionary and biomedical insights from the rhesus macaque genome.</title>
        <authorList>
            <person name="Gibbs R.A."/>
            <person name="Rogers J."/>
            <person name="Katze M.G."/>
            <person name="Bumgarner R."/>
            <person name="Weinstock G.M."/>
            <person name="Mardis E.R."/>
            <person name="Remington K.A."/>
            <person name="Strausberg R.L."/>
            <person name="Venter J.C."/>
            <person name="Wilson R.K."/>
            <person name="Batzer M.A."/>
            <person name="Bustamante C.D."/>
            <person name="Eichler E.E."/>
            <person name="Hahn M.W."/>
            <person name="Hardison R.C."/>
            <person name="Makova K.D."/>
            <person name="Miller W."/>
            <person name="Milosavljevic A."/>
            <person name="Palermo R.E."/>
            <person name="Siepel A."/>
            <person name="Sikela J.M."/>
            <person name="Attaway T."/>
            <person name="Bell S."/>
            <person name="Bernard K.E."/>
            <person name="Buhay C.J."/>
            <person name="Chandrabose M.N."/>
            <person name="Dao M."/>
            <person name="Davis C."/>
            <person name="Delehaunty K.D."/>
            <person name="Ding Y."/>
            <person name="Dinh H.H."/>
            <person name="Dugan-Rocha S."/>
            <person name="Fulton L.A."/>
            <person name="Gabisi R.A."/>
            <person name="Garner T.T."/>
            <person name="Godfrey J."/>
            <person name="Hawes A.C."/>
            <person name="Hernandez J."/>
            <person name="Hines S."/>
            <person name="Holder M."/>
            <person name="Hume J."/>
            <person name="Jhangiani S.N."/>
            <person name="Joshi V."/>
            <person name="Khan Z.M."/>
            <person name="Kirkness E.F."/>
            <person name="Cree A."/>
            <person name="Fowler R.G."/>
            <person name="Lee S."/>
            <person name="Lewis L.R."/>
            <person name="Li Z."/>
            <person name="Liu Y.-S."/>
            <person name="Moore S.M."/>
            <person name="Muzny D."/>
            <person name="Nazareth L.V."/>
            <person name="Ngo D.N."/>
            <person name="Okwuonu G.O."/>
            <person name="Pai G."/>
            <person name="Parker D."/>
            <person name="Paul H.A."/>
            <person name="Pfannkoch C."/>
            <person name="Pohl C.S."/>
            <person name="Rogers Y.-H.C."/>
            <person name="Ruiz S.J."/>
            <person name="Sabo A."/>
            <person name="Santibanez J."/>
            <person name="Schneider B.W."/>
            <person name="Smith S.M."/>
            <person name="Sodergren E."/>
            <person name="Svatek A.F."/>
            <person name="Utterback T.R."/>
            <person name="Vattathil S."/>
            <person name="Warren W."/>
            <person name="White C.S."/>
            <person name="Chinwalla A.T."/>
            <person name="Feng Y."/>
            <person name="Halpern A.L."/>
            <person name="Hillier L.W."/>
            <person name="Huang X."/>
            <person name="Minx P."/>
            <person name="Nelson J.O."/>
            <person name="Pepin K.H."/>
            <person name="Qin X."/>
            <person name="Sutton G.G."/>
            <person name="Venter E."/>
            <person name="Walenz B.P."/>
            <person name="Wallis J.W."/>
            <person name="Worley K.C."/>
            <person name="Yang S.-P."/>
            <person name="Jones S.M."/>
            <person name="Marra M.A."/>
            <person name="Rocchi M."/>
            <person name="Schein J.E."/>
            <person name="Baertsch R."/>
            <person name="Clarke L."/>
            <person name="Csuros M."/>
            <person name="Glasscock J."/>
            <person name="Harris R.A."/>
            <person name="Havlak P."/>
            <person name="Jackson A.R."/>
            <person name="Jiang H."/>
            <person name="Liu Y."/>
            <person name="Messina D.N."/>
            <person name="Shen Y."/>
            <person name="Song H.X.-Z."/>
            <person name="Wylie T."/>
            <person name="Zhang L."/>
            <person name="Birney E."/>
            <person name="Han K."/>
            <person name="Konkel M.K."/>
            <person name="Lee J."/>
            <person name="Smit A.F.A."/>
            <person name="Ullmer B."/>
            <person name="Wang H."/>
            <person name="Xing J."/>
            <person name="Burhans R."/>
            <person name="Cheng Z."/>
            <person name="Karro J.E."/>
            <person name="Ma J."/>
            <person name="Raney B."/>
            <person name="She X."/>
            <person name="Cox M.J."/>
            <person name="Demuth J.P."/>
            <person name="Dumas L.J."/>
            <person name="Han S.-G."/>
            <person name="Hopkins J."/>
            <person name="Karimpour-Fard A."/>
            <person name="Kim Y.H."/>
            <person name="Pollack J.R."/>
            <person name="Vinar T."/>
            <person name="Addo-Quaye C."/>
            <person name="Degenhardt J."/>
            <person name="Denby A."/>
            <person name="Hubisz M.J."/>
            <person name="Indap A."/>
            <person name="Kosiol C."/>
            <person name="Lahn B.T."/>
            <person name="Lawson H.A."/>
            <person name="Marklein A."/>
            <person name="Nielsen R."/>
            <person name="Vallender E.J."/>
            <person name="Clark A.G."/>
            <person name="Ferguson B."/>
            <person name="Hernandez R.D."/>
            <person name="Hirani K."/>
            <person name="Kehrer-Sawatzki H."/>
            <person name="Kolb J."/>
            <person name="Patil S."/>
            <person name="Pu L.-L."/>
            <person name="Ren Y."/>
            <person name="Smith D.G."/>
            <person name="Wheeler D.A."/>
            <person name="Schenck I."/>
            <person name="Ball E.V."/>
            <person name="Chen R."/>
            <person name="Cooper D.N."/>
            <person name="Giardine B."/>
            <person name="Hsu F."/>
            <person name="Kent W.J."/>
            <person name="Lesk A."/>
            <person name="Nelson D.L."/>
            <person name="O'brien W.E."/>
            <person name="Pruefer K."/>
            <person name="Stenson P.D."/>
            <person name="Wallace J.C."/>
            <person name="Ke H."/>
            <person name="Liu X.-M."/>
            <person name="Wang P."/>
            <person name="Xiang A.P."/>
            <person name="Yang F."/>
            <person name="Barber G.P."/>
            <person name="Haussler D."/>
            <person name="Karolchik D."/>
            <person name="Kern A.D."/>
            <person name="Kuhn R.M."/>
            <person name="Smith K.E."/>
            <person name="Zwieg A.S."/>
        </authorList>
    </citation>
    <scope>NUCLEOTIDE SEQUENCE [LARGE SCALE GENOMIC DNA]</scope>
    <source>
        <strain evidence="2">17573</strain>
    </source>
</reference>
<proteinExistence type="predicted"/>
<dbReference type="Bgee" id="ENSMMUG00000054851">
    <property type="expression patterns" value="Expressed in adipose tissue and 2 other cell types or tissues"/>
</dbReference>
<dbReference type="Proteomes" id="UP000006718">
    <property type="component" value="Chromosome 3"/>
</dbReference>
<accession>A0A5F7ZYK6</accession>
<reference evidence="1" key="4">
    <citation type="submission" date="2025-09" db="UniProtKB">
        <authorList>
            <consortium name="Ensembl"/>
        </authorList>
    </citation>
    <scope>IDENTIFICATION</scope>
    <source>
        <strain evidence="1">17573</strain>
    </source>
</reference>
<dbReference type="Ensembl" id="ENSMMUT00000098455.1">
    <property type="protein sequence ID" value="ENSMMUP00000070715.1"/>
    <property type="gene ID" value="ENSMMUG00000054851.1"/>
</dbReference>
<reference evidence="1" key="3">
    <citation type="submission" date="2025-08" db="UniProtKB">
        <authorList>
            <consortium name="Ensembl"/>
        </authorList>
    </citation>
    <scope>IDENTIFICATION</scope>
    <source>
        <strain evidence="1">17573</strain>
    </source>
</reference>
<evidence type="ECO:0000313" key="1">
    <source>
        <dbReference type="Ensembl" id="ENSMMUP00000070715.1"/>
    </source>
</evidence>
<sequence length="182" mass="20503">PQGSWLQVKLFFYALKQTVLPYNTCHYHEHSPCFRKKQQISYAVCVANQENCNFFFFFFFFETEFCSCRPGWSEVVQSQLTATSASRIQVILQPCLLSNRDYRHVPPCPANLVLLAETGSYYVGQAGLELPTSGDPPALTSQSAGITGMSHHAQLRIALFEVHDNFWANAKGQSCYSSVFTP</sequence>
<dbReference type="PANTHER" id="PTHR12138:SF133">
    <property type="entry name" value="SECRETED PROTEIN"/>
    <property type="match status" value="1"/>
</dbReference>
<evidence type="ECO:0000313" key="2">
    <source>
        <dbReference type="Proteomes" id="UP000006718"/>
    </source>
</evidence>
<dbReference type="AlphaFoldDB" id="A0A5F7ZYK6"/>
<organism evidence="1 2">
    <name type="scientific">Macaca mulatta</name>
    <name type="common">Rhesus macaque</name>
    <dbReference type="NCBI Taxonomy" id="9544"/>
    <lineage>
        <taxon>Eukaryota</taxon>
        <taxon>Metazoa</taxon>
        <taxon>Chordata</taxon>
        <taxon>Craniata</taxon>
        <taxon>Vertebrata</taxon>
        <taxon>Euteleostomi</taxon>
        <taxon>Mammalia</taxon>
        <taxon>Eutheria</taxon>
        <taxon>Euarchontoglires</taxon>
        <taxon>Primates</taxon>
        <taxon>Haplorrhini</taxon>
        <taxon>Catarrhini</taxon>
        <taxon>Cercopithecidae</taxon>
        <taxon>Cercopithecinae</taxon>
        <taxon>Macaca</taxon>
    </lineage>
</organism>